<evidence type="ECO:0000256" key="7">
    <source>
        <dbReference type="ARBA" id="ARBA00023180"/>
    </source>
</evidence>
<evidence type="ECO:0000256" key="2">
    <source>
        <dbReference type="ARBA" id="ARBA00022475"/>
    </source>
</evidence>
<feature type="transmembrane region" description="Helical" evidence="8">
    <location>
        <begin position="316"/>
        <end position="335"/>
    </location>
</feature>
<sequence length="580" mass="64366">MNFLLLLSPMLVPTINDFVTNLTSVALNLASSNYDARKPTAVLFWSSAGEPAAAGFLRGYPGAVLTADLTLNRTIDADQFVFITESSQDYELLFRAVNWTRVQPVAVVLVLLAPAPRAALRPLAAAGWRHNVTDLFIVHQSSCGGEVQISTYLPFSGGRCDNVEPVTLSYSDAPVIFPRKFKNFHKCPLRVSFVENLGNVVVVRRKNGGIQVRGTEGLLARLLAARLNASLVPVFPRDGGEYGGAAGGRWTGSVGDVVHGRADVSAASALLNLERYRATQPTHSYKVATVVWVGPPPRELQAWAKVLIPLYNGTSMWLLLASTAFYLVSVAIHILQDPEHTARNNTLLHSVAIFLGQNVRFETKFWLLNSLFAMWLWFCVIVAIFFQGELVKGLQQSILEPGMTTFEEAVKEVNGYGGIASLLNFYEDDEEFKARYQQISVKSTSAKLQAISRGERFLFATDARAARTSRLALQRLAGAVARAPVPLLARARWPGARELDALLLRVLEAGFFEKIEDDSEDQITLKYFYHRRGGARRFNALDLYHVSGCFYIYIIMVCVCTAALVVEIIWYRFSEKRKMC</sequence>
<accession>A0ABQ7QB78</accession>
<evidence type="ECO:0000256" key="6">
    <source>
        <dbReference type="ARBA" id="ARBA00023170"/>
    </source>
</evidence>
<dbReference type="Proteomes" id="UP000823941">
    <property type="component" value="Chromosome 17"/>
</dbReference>
<keyword evidence="3 8" id="KW-0812">Transmembrane</keyword>
<feature type="signal peptide" evidence="9">
    <location>
        <begin position="1"/>
        <end position="17"/>
    </location>
</feature>
<feature type="chain" id="PRO_5045080815" evidence="9">
    <location>
        <begin position="18"/>
        <end position="580"/>
    </location>
</feature>
<comment type="caution">
    <text evidence="10">The sequence shown here is derived from an EMBL/GenBank/DDBJ whole genome shotgun (WGS) entry which is preliminary data.</text>
</comment>
<dbReference type="Gene3D" id="3.40.190.10">
    <property type="entry name" value="Periplasmic binding protein-like II"/>
    <property type="match status" value="1"/>
</dbReference>
<keyword evidence="2" id="KW-1003">Cell membrane</keyword>
<proteinExistence type="predicted"/>
<evidence type="ECO:0000256" key="8">
    <source>
        <dbReference type="SAM" id="Phobius"/>
    </source>
</evidence>
<gene>
    <name evidence="10" type="ORF">JYU34_012380</name>
</gene>
<dbReference type="EMBL" id="JAHIBW010000017">
    <property type="protein sequence ID" value="KAG7302472.1"/>
    <property type="molecule type" value="Genomic_DNA"/>
</dbReference>
<dbReference type="SUPFAM" id="SSF53850">
    <property type="entry name" value="Periplasmic binding protein-like II"/>
    <property type="match status" value="1"/>
</dbReference>
<evidence type="ECO:0000256" key="3">
    <source>
        <dbReference type="ARBA" id="ARBA00022692"/>
    </source>
</evidence>
<evidence type="ECO:0000313" key="10">
    <source>
        <dbReference type="EMBL" id="KAG7302472.1"/>
    </source>
</evidence>
<keyword evidence="6" id="KW-0675">Receptor</keyword>
<dbReference type="PANTHER" id="PTHR42643">
    <property type="entry name" value="IONOTROPIC RECEPTOR 20A-RELATED"/>
    <property type="match status" value="1"/>
</dbReference>
<protein>
    <submittedName>
        <fullName evidence="10">Uncharacterized protein</fullName>
    </submittedName>
</protein>
<comment type="subcellular location">
    <subcellularLocation>
        <location evidence="1">Cell membrane</location>
        <topology evidence="1">Multi-pass membrane protein</topology>
    </subcellularLocation>
</comment>
<keyword evidence="4 8" id="KW-1133">Transmembrane helix</keyword>
<feature type="transmembrane region" description="Helical" evidence="8">
    <location>
        <begin position="365"/>
        <end position="386"/>
    </location>
</feature>
<evidence type="ECO:0000256" key="9">
    <source>
        <dbReference type="SAM" id="SignalP"/>
    </source>
</evidence>
<evidence type="ECO:0000313" key="11">
    <source>
        <dbReference type="Proteomes" id="UP000823941"/>
    </source>
</evidence>
<keyword evidence="11" id="KW-1185">Reference proteome</keyword>
<dbReference type="PANTHER" id="PTHR42643:SF30">
    <property type="entry name" value="IONOTROPIC RECEPTOR 40A-RELATED"/>
    <property type="match status" value="1"/>
</dbReference>
<keyword evidence="9" id="KW-0732">Signal</keyword>
<evidence type="ECO:0000256" key="1">
    <source>
        <dbReference type="ARBA" id="ARBA00004651"/>
    </source>
</evidence>
<evidence type="ECO:0000256" key="4">
    <source>
        <dbReference type="ARBA" id="ARBA00022989"/>
    </source>
</evidence>
<dbReference type="InterPro" id="IPR052192">
    <property type="entry name" value="Insect_Ionotropic_Sensory_Rcpt"/>
</dbReference>
<feature type="transmembrane region" description="Helical" evidence="8">
    <location>
        <begin position="550"/>
        <end position="571"/>
    </location>
</feature>
<reference evidence="10 11" key="1">
    <citation type="submission" date="2021-06" db="EMBL/GenBank/DDBJ databases">
        <title>A haploid diamondback moth (Plutella xylostella L.) genome assembly resolves 31 chromosomes and identifies a diamide resistance mutation.</title>
        <authorList>
            <person name="Ward C.M."/>
            <person name="Perry K.D."/>
            <person name="Baker G."/>
            <person name="Powis K."/>
            <person name="Heckel D.G."/>
            <person name="Baxter S.W."/>
        </authorList>
    </citation>
    <scope>NUCLEOTIDE SEQUENCE [LARGE SCALE GENOMIC DNA]</scope>
    <source>
        <strain evidence="10 11">LV</strain>
        <tissue evidence="10">Single pupa</tissue>
    </source>
</reference>
<name>A0ABQ7QB78_PLUXY</name>
<evidence type="ECO:0000256" key="5">
    <source>
        <dbReference type="ARBA" id="ARBA00023136"/>
    </source>
</evidence>
<keyword evidence="7" id="KW-0325">Glycoprotein</keyword>
<organism evidence="10 11">
    <name type="scientific">Plutella xylostella</name>
    <name type="common">Diamondback moth</name>
    <name type="synonym">Plutella maculipennis</name>
    <dbReference type="NCBI Taxonomy" id="51655"/>
    <lineage>
        <taxon>Eukaryota</taxon>
        <taxon>Metazoa</taxon>
        <taxon>Ecdysozoa</taxon>
        <taxon>Arthropoda</taxon>
        <taxon>Hexapoda</taxon>
        <taxon>Insecta</taxon>
        <taxon>Pterygota</taxon>
        <taxon>Neoptera</taxon>
        <taxon>Endopterygota</taxon>
        <taxon>Lepidoptera</taxon>
        <taxon>Glossata</taxon>
        <taxon>Ditrysia</taxon>
        <taxon>Yponomeutoidea</taxon>
        <taxon>Plutellidae</taxon>
        <taxon>Plutella</taxon>
    </lineage>
</organism>
<keyword evidence="5 8" id="KW-0472">Membrane</keyword>